<evidence type="ECO:0000256" key="10">
    <source>
        <dbReference type="ARBA" id="ARBA00023098"/>
    </source>
</evidence>
<evidence type="ECO:0000256" key="11">
    <source>
        <dbReference type="ARBA" id="ARBA00023136"/>
    </source>
</evidence>
<evidence type="ECO:0000256" key="3">
    <source>
        <dbReference type="ARBA" id="ARBA00005074"/>
    </source>
</evidence>
<evidence type="ECO:0000256" key="15">
    <source>
        <dbReference type="ARBA" id="ARBA00025707"/>
    </source>
</evidence>
<evidence type="ECO:0000256" key="1">
    <source>
        <dbReference type="ARBA" id="ARBA00004141"/>
    </source>
</evidence>
<dbReference type="EC" id="2.3.1.n6" evidence="17"/>
<organism evidence="21 22">
    <name type="scientific">Nephila pilipes</name>
    <name type="common">Giant wood spider</name>
    <name type="synonym">Nephila maculata</name>
    <dbReference type="NCBI Taxonomy" id="299642"/>
    <lineage>
        <taxon>Eukaryota</taxon>
        <taxon>Metazoa</taxon>
        <taxon>Ecdysozoa</taxon>
        <taxon>Arthropoda</taxon>
        <taxon>Chelicerata</taxon>
        <taxon>Arachnida</taxon>
        <taxon>Araneae</taxon>
        <taxon>Araneomorphae</taxon>
        <taxon>Entelegynae</taxon>
        <taxon>Araneoidea</taxon>
        <taxon>Nephilidae</taxon>
        <taxon>Nephila</taxon>
    </lineage>
</organism>
<sequence length="611" mass="68682">MAVSDAGSVGFSSYFAQLLGAPEPAFRLLFTILLGYPLALLHRYFLFGKPSVLQNLFFVSCGLSLGFYNYGFDMVHSVACVCVMYLILVTIGGTFISVITSFIFFMGYLLVGYYVTGTEEYDIKWSMPHCVLTLRLIGLSCDVFDGQKPQETLSNEQKKTALKKCPSLLEIAGHAYFFGGFMVGPQFPMKRYLDFIQGNYSEKAFMGKPSCISAGFKSLGLGILILSIYQIGIIFIPERILLSDDYLEFPLWKKLLIMALFGKMALYKYIAIWLIAEGSCILTGMTYNGTDGNGNDLWDGCTNVKLWDFTTTTTFQGGIRSFNCNTNLWLGQYVYKRMKFLGNRFISQAAALLFLAAWHGLHSGYYICFLNEFIVMYFEKDFEFFLTTRLPKLKELLLQSALKFPVRIFMKVYMDVMMGFCLVPFVYLSWNRYLLVYNSIYYLGYIIYFGWPVLSPVMKILVPKAKDLYISPNNKGLKPDEVLNLINKFRFLEEENLPVEIDSDSNDDGASEPENAPIPGPSNTHDPSCETPAGIKTSTIAPCLSTPQIETRASCSPVNLQQEIVQAVNNLTCSVFFFLEQLSFVQASSHVEDSPVMKNPTGNGCSSATLV</sequence>
<evidence type="ECO:0000256" key="20">
    <source>
        <dbReference type="SAM" id="Phobius"/>
    </source>
</evidence>
<evidence type="ECO:0000256" key="5">
    <source>
        <dbReference type="ARBA" id="ARBA00022516"/>
    </source>
</evidence>
<dbReference type="Pfam" id="PF03062">
    <property type="entry name" value="MBOAT"/>
    <property type="match status" value="1"/>
</dbReference>
<comment type="pathway">
    <text evidence="3">Lipid metabolism; phospholipid metabolism.</text>
</comment>
<evidence type="ECO:0000256" key="6">
    <source>
        <dbReference type="ARBA" id="ARBA00022679"/>
    </source>
</evidence>
<evidence type="ECO:0000256" key="14">
    <source>
        <dbReference type="ARBA" id="ARBA00023315"/>
    </source>
</evidence>
<gene>
    <name evidence="21" type="primary">Lpcat3</name>
    <name evidence="21" type="ORF">NPIL_585561</name>
</gene>
<dbReference type="GO" id="GO:0030258">
    <property type="term" value="P:lipid modification"/>
    <property type="evidence" value="ECO:0007669"/>
    <property type="project" value="TreeGrafter"/>
</dbReference>
<feature type="transmembrane region" description="Helical" evidence="20">
    <location>
        <begin position="341"/>
        <end position="358"/>
    </location>
</feature>
<keyword evidence="5" id="KW-0444">Lipid biosynthesis</keyword>
<feature type="compositionally biased region" description="Acidic residues" evidence="19">
    <location>
        <begin position="500"/>
        <end position="511"/>
    </location>
</feature>
<evidence type="ECO:0000256" key="9">
    <source>
        <dbReference type="ARBA" id="ARBA00022989"/>
    </source>
</evidence>
<accession>A0A8X6IHS6</accession>
<evidence type="ECO:0000256" key="18">
    <source>
        <dbReference type="ARBA" id="ARBA00039721"/>
    </source>
</evidence>
<keyword evidence="11 20" id="KW-0472">Membrane</keyword>
<dbReference type="GO" id="GO:0071617">
    <property type="term" value="F:lysophospholipid acyltransferase activity"/>
    <property type="evidence" value="ECO:0007669"/>
    <property type="project" value="TreeGrafter"/>
</dbReference>
<keyword evidence="9 20" id="KW-1133">Transmembrane helix</keyword>
<feature type="transmembrane region" description="Helical" evidence="20">
    <location>
        <begin position="440"/>
        <end position="462"/>
    </location>
</feature>
<keyword evidence="7 20" id="KW-0812">Transmembrane</keyword>
<dbReference type="InterPro" id="IPR004299">
    <property type="entry name" value="MBOAT_fam"/>
</dbReference>
<feature type="region of interest" description="Disordered" evidence="19">
    <location>
        <begin position="500"/>
        <end position="531"/>
    </location>
</feature>
<name>A0A8X6IHS6_NEPPI</name>
<evidence type="ECO:0000256" key="17">
    <source>
        <dbReference type="ARBA" id="ARBA00038923"/>
    </source>
</evidence>
<comment type="pathway">
    <text evidence="15">Phospholipid metabolism.</text>
</comment>
<feature type="transmembrane region" description="Helical" evidence="20">
    <location>
        <begin position="216"/>
        <end position="236"/>
    </location>
</feature>
<keyword evidence="8" id="KW-0256">Endoplasmic reticulum</keyword>
<evidence type="ECO:0000313" key="22">
    <source>
        <dbReference type="Proteomes" id="UP000887013"/>
    </source>
</evidence>
<dbReference type="Proteomes" id="UP000887013">
    <property type="component" value="Unassembled WGS sequence"/>
</dbReference>
<evidence type="ECO:0000256" key="19">
    <source>
        <dbReference type="SAM" id="MobiDB-lite"/>
    </source>
</evidence>
<evidence type="ECO:0000313" key="21">
    <source>
        <dbReference type="EMBL" id="GFS46544.1"/>
    </source>
</evidence>
<evidence type="ECO:0000256" key="4">
    <source>
        <dbReference type="ARBA" id="ARBA00010323"/>
    </source>
</evidence>
<dbReference type="GO" id="GO:0016020">
    <property type="term" value="C:membrane"/>
    <property type="evidence" value="ECO:0007669"/>
    <property type="project" value="UniProtKB-SubCell"/>
</dbReference>
<evidence type="ECO:0000256" key="16">
    <source>
        <dbReference type="ARBA" id="ARBA00026120"/>
    </source>
</evidence>
<dbReference type="PANTHER" id="PTHR13906">
    <property type="entry name" value="PORCUPINE"/>
    <property type="match status" value="1"/>
</dbReference>
<dbReference type="GO" id="GO:0006656">
    <property type="term" value="P:phosphatidylcholine biosynthetic process"/>
    <property type="evidence" value="ECO:0007669"/>
    <property type="project" value="TreeGrafter"/>
</dbReference>
<dbReference type="AlphaFoldDB" id="A0A8X6IHS6"/>
<feature type="transmembrane region" description="Helical" evidence="20">
    <location>
        <begin position="408"/>
        <end position="428"/>
    </location>
</feature>
<dbReference type="GO" id="GO:0047184">
    <property type="term" value="F:1-acylglycerophosphocholine O-acyltransferase activity"/>
    <property type="evidence" value="ECO:0007669"/>
    <property type="project" value="UniProtKB-EC"/>
</dbReference>
<comment type="similarity">
    <text evidence="4">Belongs to the membrane-bound acyltransferase family.</text>
</comment>
<keyword evidence="13" id="KW-1208">Phospholipid metabolism</keyword>
<comment type="subcellular location">
    <subcellularLocation>
        <location evidence="2">Endoplasmic reticulum</location>
    </subcellularLocation>
    <subcellularLocation>
        <location evidence="1">Membrane</location>
        <topology evidence="1">Multi-pass membrane protein</topology>
    </subcellularLocation>
</comment>
<dbReference type="PANTHER" id="PTHR13906:SF14">
    <property type="entry name" value="LYSOPHOSPHOLIPID ACYLTRANSFERASE 5"/>
    <property type="match status" value="1"/>
</dbReference>
<keyword evidence="6" id="KW-0808">Transferase</keyword>
<comment type="caution">
    <text evidence="21">The sequence shown here is derived from an EMBL/GenBank/DDBJ whole genome shotgun (WGS) entry which is preliminary data.</text>
</comment>
<feature type="transmembrane region" description="Helical" evidence="20">
    <location>
        <begin position="256"/>
        <end position="276"/>
    </location>
</feature>
<keyword evidence="14 21" id="KW-0012">Acyltransferase</keyword>
<evidence type="ECO:0000256" key="13">
    <source>
        <dbReference type="ARBA" id="ARBA00023264"/>
    </source>
</evidence>
<evidence type="ECO:0000256" key="7">
    <source>
        <dbReference type="ARBA" id="ARBA00022692"/>
    </source>
</evidence>
<feature type="transmembrane region" description="Helical" evidence="20">
    <location>
        <begin position="25"/>
        <end position="45"/>
    </location>
</feature>
<keyword evidence="22" id="KW-1185">Reference proteome</keyword>
<evidence type="ECO:0000256" key="12">
    <source>
        <dbReference type="ARBA" id="ARBA00023209"/>
    </source>
</evidence>
<reference evidence="21" key="1">
    <citation type="submission" date="2020-08" db="EMBL/GenBank/DDBJ databases">
        <title>Multicomponent nature underlies the extraordinary mechanical properties of spider dragline silk.</title>
        <authorList>
            <person name="Kono N."/>
            <person name="Nakamura H."/>
            <person name="Mori M."/>
            <person name="Yoshida Y."/>
            <person name="Ohtoshi R."/>
            <person name="Malay A.D."/>
            <person name="Moran D.A.P."/>
            <person name="Tomita M."/>
            <person name="Numata K."/>
            <person name="Arakawa K."/>
        </authorList>
    </citation>
    <scope>NUCLEOTIDE SEQUENCE</scope>
</reference>
<proteinExistence type="inferred from homology"/>
<protein>
    <recommendedName>
        <fullName evidence="18">Lysophospholipid acyltransferase 5</fullName>
        <ecNumber evidence="16">2.3.1.23</ecNumber>
        <ecNumber evidence="17">2.3.1.n6</ecNumber>
    </recommendedName>
</protein>
<dbReference type="OrthoDB" id="5974730at2759"/>
<dbReference type="GO" id="GO:0005783">
    <property type="term" value="C:endoplasmic reticulum"/>
    <property type="evidence" value="ECO:0007669"/>
    <property type="project" value="UniProtKB-SubCell"/>
</dbReference>
<dbReference type="EMBL" id="BMAW01044825">
    <property type="protein sequence ID" value="GFS46544.1"/>
    <property type="molecule type" value="Genomic_DNA"/>
</dbReference>
<evidence type="ECO:0000256" key="8">
    <source>
        <dbReference type="ARBA" id="ARBA00022824"/>
    </source>
</evidence>
<keyword evidence="10" id="KW-0443">Lipid metabolism</keyword>
<dbReference type="EC" id="2.3.1.23" evidence="16"/>
<evidence type="ECO:0000256" key="2">
    <source>
        <dbReference type="ARBA" id="ARBA00004240"/>
    </source>
</evidence>
<keyword evidence="12" id="KW-0594">Phospholipid biosynthesis</keyword>
<dbReference type="InterPro" id="IPR049941">
    <property type="entry name" value="LPLAT_7/PORCN-like"/>
</dbReference>
<feature type="transmembrane region" description="Helical" evidence="20">
    <location>
        <begin position="83"/>
        <end position="111"/>
    </location>
</feature>